<reference evidence="2" key="1">
    <citation type="submission" date="2016-10" db="EMBL/GenBank/DDBJ databases">
        <authorList>
            <person name="Varghese N."/>
            <person name="Submissions S."/>
        </authorList>
    </citation>
    <scope>NUCLEOTIDE SEQUENCE [LARGE SCALE GENOMIC DNA]</scope>
    <source>
        <strain evidence="2">CGMCC 1.11022</strain>
    </source>
</reference>
<organism evidence="1 2">
    <name type="scientific">Mesorhizobium muleiense</name>
    <dbReference type="NCBI Taxonomy" id="1004279"/>
    <lineage>
        <taxon>Bacteria</taxon>
        <taxon>Pseudomonadati</taxon>
        <taxon>Pseudomonadota</taxon>
        <taxon>Alphaproteobacteria</taxon>
        <taxon>Hyphomicrobiales</taxon>
        <taxon>Phyllobacteriaceae</taxon>
        <taxon>Mesorhizobium</taxon>
    </lineage>
</organism>
<dbReference type="AlphaFoldDB" id="A0A1G9B6H8"/>
<proteinExistence type="predicted"/>
<accession>A0A1G9B6H8</accession>
<evidence type="ECO:0000313" key="2">
    <source>
        <dbReference type="Proteomes" id="UP000198894"/>
    </source>
</evidence>
<protein>
    <submittedName>
        <fullName evidence="1">Uncharacterized protein</fullName>
    </submittedName>
</protein>
<dbReference type="EMBL" id="FNEE01000014">
    <property type="protein sequence ID" value="SDK35103.1"/>
    <property type="molecule type" value="Genomic_DNA"/>
</dbReference>
<evidence type="ECO:0000313" key="1">
    <source>
        <dbReference type="EMBL" id="SDK35103.1"/>
    </source>
</evidence>
<name>A0A1G9B6H8_9HYPH</name>
<dbReference type="Proteomes" id="UP000198894">
    <property type="component" value="Unassembled WGS sequence"/>
</dbReference>
<keyword evidence="2" id="KW-1185">Reference proteome</keyword>
<gene>
    <name evidence="1" type="ORF">SAMN05428953_11488</name>
</gene>
<sequence>MVGPSIAGAEVEQWRTSLWKQPYRITWPTAYNTIVLSSQSQPVG</sequence>